<dbReference type="InterPro" id="IPR011989">
    <property type="entry name" value="ARM-like"/>
</dbReference>
<accession>G7YFL1</accession>
<keyword evidence="2" id="KW-1185">Reference proteome</keyword>
<reference evidence="1" key="1">
    <citation type="journal article" date="2011" name="Genome Biol.">
        <title>The draft genome of the carcinogenic human liver fluke Clonorchis sinensis.</title>
        <authorList>
            <person name="Wang X."/>
            <person name="Chen W."/>
            <person name="Huang Y."/>
            <person name="Sun J."/>
            <person name="Men J."/>
            <person name="Liu H."/>
            <person name="Luo F."/>
            <person name="Guo L."/>
            <person name="Lv X."/>
            <person name="Deng C."/>
            <person name="Zhou C."/>
            <person name="Fan Y."/>
            <person name="Li X."/>
            <person name="Huang L."/>
            <person name="Hu Y."/>
            <person name="Liang C."/>
            <person name="Hu X."/>
            <person name="Xu J."/>
            <person name="Yu X."/>
        </authorList>
    </citation>
    <scope>NUCLEOTIDE SEQUENCE [LARGE SCALE GENOMIC DNA]</scope>
    <source>
        <strain evidence="1">Henan</strain>
    </source>
</reference>
<dbReference type="Proteomes" id="UP000008909">
    <property type="component" value="Unassembled WGS sequence"/>
</dbReference>
<sequence length="1249" mass="137526">MGFCVPRDRRILPVNSDVQRIAYHIRLTVVMVDFARCAVMLFRLVPKDVNGQMYTPLEEVDAPPGRTHVLIKTTDTIQLFMLSVLDLFPGRNGRVCSGQLAERQPLNDKNKSLDPVYQSVNTWVRLGRLADGCEAEYENWYTSNVYYAHWMEQTITELLNKAASQDPDLVVTAGQQLLLLTSTNDETKNPVYVALAKVVFSSGDATQLTVDGQFIGLIHLKNVLFDSRIWQSLTQTEREHIKQQILNFVASGRQPLQHLNSVEQTPRVGSCVSELVARFVRNEWLKEGWSDVLWQQLIDCCAWTSLRLAVRAAASFRLPARRKAFLKVINSLLPNLVNLWHGSFTNPTSFEYCTLLSRLLYTCIAAIGANLNTGPFLFSEDRVVLAGQLFETSFAILEKLSYEFPSDNQARFGPAVLTRRVAKLSLAIFMACAPSVRGQYASTIMSQITNQLSSIKTSAGLDEKSAKWLLALIYSILPCCTMSEPLLDMSEDGISTLRSWFFSADAEKSHNHIAGLLLTIVHQFLPLSDGEVVTLIERTEECLSTGGSTGDGGGGGGNGSGNPTNAACIWDVDGQTRELLRTDLRSVLGLHGSEQQIQAFGRQLAELICTQCVASHDDQFSEVLLQLISDLSMTPSVRYGLPILLTRILTLSVRCAIYCDLSGYSPCVTSRCCEATAQLVQFLGTSPPFAIESKAMLCVRLAAANSLSWLLSQPLFPSESIAPHLHALFANLVQLIQDVSECETRVHLLGILCKLIESTDLVGDTQLTSHLLGVLDNLWHLDQRSTALRANILDAISLLLLALNAADETDSQLIQFRENLQAPIVTLILTAVQECDAFGTEALFDPCLRLWLSAVSGEGARWSPALECLMPALVGSTDASNSGGDHSKCRPSKHLLHRVDTAEQAELIFRIAEGSLLLVCSHSDRDQLVNFLRRWTEPFWCAVLQETTGIDGQGLESLYSTANALGDDESPDNESQCRIKLLHLLTLWLSVYVDMMPDGTGQLSPSLFGLMAHATRACLKRAPVNMHEDVCPRATQMRLGLLARLAICPGYWNVFLHLVQLALVPSSTDNSLQLPTATNVNVPPSSDADDCQLVGVCLTRWLARADSVSGPIDRRCFALSCLMALRFCAQSSGTPLTDSFAVDATVIDTWAASNTLHANWLEPVVNLCIQVLFDEERGPASYTDISRFPHPQLISTRSSLVRQLLSEFASWQECVGGPVSADALFRCHVDPVLRAQLDTQLSGYQLTAS</sequence>
<reference key="2">
    <citation type="submission" date="2011-10" db="EMBL/GenBank/DDBJ databases">
        <title>The genome and transcriptome sequence of Clonorchis sinensis provide insights into the carcinogenic liver fluke.</title>
        <authorList>
            <person name="Wang X."/>
            <person name="Huang Y."/>
            <person name="Chen W."/>
            <person name="Liu H."/>
            <person name="Guo L."/>
            <person name="Chen Y."/>
            <person name="Luo F."/>
            <person name="Zhou W."/>
            <person name="Sun J."/>
            <person name="Mao Q."/>
            <person name="Liang P."/>
            <person name="Zhou C."/>
            <person name="Tian Y."/>
            <person name="Men J."/>
            <person name="Lv X."/>
            <person name="Huang L."/>
            <person name="Zhou J."/>
            <person name="Hu Y."/>
            <person name="Li R."/>
            <person name="Zhang F."/>
            <person name="Lei H."/>
            <person name="Li X."/>
            <person name="Hu X."/>
            <person name="Liang C."/>
            <person name="Xu J."/>
            <person name="Wu Z."/>
            <person name="Yu X."/>
        </authorList>
    </citation>
    <scope>NUCLEOTIDE SEQUENCE</scope>
    <source>
        <strain>Henan</strain>
    </source>
</reference>
<organism evidence="1 2">
    <name type="scientific">Clonorchis sinensis</name>
    <name type="common">Chinese liver fluke</name>
    <dbReference type="NCBI Taxonomy" id="79923"/>
    <lineage>
        <taxon>Eukaryota</taxon>
        <taxon>Metazoa</taxon>
        <taxon>Spiralia</taxon>
        <taxon>Lophotrochozoa</taxon>
        <taxon>Platyhelminthes</taxon>
        <taxon>Trematoda</taxon>
        <taxon>Digenea</taxon>
        <taxon>Opisthorchiida</taxon>
        <taxon>Opisthorchiata</taxon>
        <taxon>Opisthorchiidae</taxon>
        <taxon>Clonorchis</taxon>
    </lineage>
</organism>
<proteinExistence type="predicted"/>
<dbReference type="EMBL" id="DF143194">
    <property type="protein sequence ID" value="GAA51744.1"/>
    <property type="molecule type" value="Genomic_DNA"/>
</dbReference>
<dbReference type="InterPro" id="IPR016024">
    <property type="entry name" value="ARM-type_fold"/>
</dbReference>
<dbReference type="SUPFAM" id="SSF48371">
    <property type="entry name" value="ARM repeat"/>
    <property type="match status" value="1"/>
</dbReference>
<evidence type="ECO:0000313" key="2">
    <source>
        <dbReference type="Proteomes" id="UP000008909"/>
    </source>
</evidence>
<evidence type="ECO:0000313" key="1">
    <source>
        <dbReference type="EMBL" id="GAA51744.1"/>
    </source>
</evidence>
<dbReference type="Gene3D" id="1.25.10.10">
    <property type="entry name" value="Leucine-rich Repeat Variant"/>
    <property type="match status" value="2"/>
</dbReference>
<protein>
    <submittedName>
        <fullName evidence="1">Uncharacterized protein</fullName>
    </submittedName>
</protein>
<name>G7YFL1_CLOSI</name>
<dbReference type="AlphaFoldDB" id="G7YFL1"/>
<gene>
    <name evidence="1" type="ORF">CLF_106727</name>
</gene>